<name>A0A0C7P100_DEFTU</name>
<dbReference type="EMBL" id="LN824141">
    <property type="protein sequence ID" value="CEP77920.1"/>
    <property type="molecule type" value="Genomic_DNA"/>
</dbReference>
<dbReference type="Proteomes" id="UP000032809">
    <property type="component" value="Chromosome I"/>
</dbReference>
<sequence>MLKKRTLIMVICLFFTCLVFAVNFEIGFQGFYDFEEFNDRIGVKIYHLAPNFDFVADIGFYSDDKYSFYESDYYFDHYFLIENGYITFRSFNNNIKFSSGIKDLQDEINSPYSLFFSSEKISQPYLELGYEDEHMFYDTRWIQLVSSSNNYFDEPKSMNYKTYGLKFGDFRFGYQDAVVYNREFDFFYLFNPLPVYFSQEIRASENIMPWAEKSKNDNSLMGFFIDYDKPTYYFYSQILVDDLNTNRFFYPEKDQNPDKIAFSSGITFKTSAGNFGLHGALATQYTFEPGGGPSYTVYPLNKYYDKIINYKENYIGYKYGENAASVLVDYLYTYKNRFDIYSSFETVFSGSKSPTKNIAPTHFLDEDTLEKSFIYTISANLYFKFFELNASAHVGKIFNELTYDDTNDCFVPSNTDKDLLNVDLGFKVKF</sequence>
<dbReference type="STRING" id="1006576.DTL3_0603"/>
<evidence type="ECO:0000313" key="2">
    <source>
        <dbReference type="Proteomes" id="UP000032809"/>
    </source>
</evidence>
<evidence type="ECO:0000313" key="1">
    <source>
        <dbReference type="EMBL" id="CEP77920.1"/>
    </source>
</evidence>
<dbReference type="OrthoDB" id="48478at2"/>
<gene>
    <name evidence="1" type="ORF">DTL3_0603</name>
</gene>
<proteinExistence type="predicted"/>
<dbReference type="RefSeq" id="WP_045087466.1">
    <property type="nucleotide sequence ID" value="NZ_LN824141.1"/>
</dbReference>
<accession>A0A0C7P100</accession>
<keyword evidence="2" id="KW-1185">Reference proteome</keyword>
<dbReference type="KEGG" id="dtn:DTL3_0603"/>
<dbReference type="AlphaFoldDB" id="A0A0C7P100"/>
<reference evidence="2" key="1">
    <citation type="submission" date="2014-11" db="EMBL/GenBank/DDBJ databases">
        <authorList>
            <person name="Wibberg D."/>
        </authorList>
    </citation>
    <scope>NUCLEOTIDE SEQUENCE [LARGE SCALE GENOMIC DNA]</scope>
    <source>
        <strain evidence="2">L3</strain>
    </source>
</reference>
<organism evidence="1 2">
    <name type="scientific">Defluviitoga tunisiensis</name>
    <dbReference type="NCBI Taxonomy" id="1006576"/>
    <lineage>
        <taxon>Bacteria</taxon>
        <taxon>Thermotogati</taxon>
        <taxon>Thermotogota</taxon>
        <taxon>Thermotogae</taxon>
        <taxon>Petrotogales</taxon>
        <taxon>Petrotogaceae</taxon>
        <taxon>Defluviitoga</taxon>
    </lineage>
</organism>
<protein>
    <submittedName>
        <fullName evidence="1">Uncharacterized protein</fullName>
    </submittedName>
</protein>
<dbReference type="HOGENOM" id="CLU_037207_0_0_0"/>